<proteinExistence type="predicted"/>
<dbReference type="Gene3D" id="1.20.120.450">
    <property type="entry name" value="dinb family like domain"/>
    <property type="match status" value="1"/>
</dbReference>
<evidence type="ECO:0000313" key="4">
    <source>
        <dbReference type="Proteomes" id="UP000286287"/>
    </source>
</evidence>
<protein>
    <submittedName>
        <fullName evidence="3">DinB family protein</fullName>
    </submittedName>
</protein>
<dbReference type="InterPro" id="IPR024775">
    <property type="entry name" value="DinB-like"/>
</dbReference>
<name>A0A418V7Y8_9DEIO</name>
<feature type="domain" description="DinB-like" evidence="2">
    <location>
        <begin position="26"/>
        <end position="165"/>
    </location>
</feature>
<evidence type="ECO:0000256" key="1">
    <source>
        <dbReference type="SAM" id="MobiDB-lite"/>
    </source>
</evidence>
<sequence>MLNAQAEADFREINAQYGSGAELSAQLAAELQALEGVIRRAGGEGWQQVRPGCEWSPAQEAEHIVLANEGSSKVIRLLLSDKPIPDMPQKYTDLKDGKRLAPPGTVPTGEATPEDLLARIAASREWLSVPVDASSERKFFHPAFGLIDPLGWLRVTAGHTRHHRERIEAGIS</sequence>
<dbReference type="OrthoDB" id="69531at2"/>
<evidence type="ECO:0000313" key="3">
    <source>
        <dbReference type="EMBL" id="RJF72218.1"/>
    </source>
</evidence>
<evidence type="ECO:0000259" key="2">
    <source>
        <dbReference type="Pfam" id="PF12867"/>
    </source>
</evidence>
<accession>A0A418V7Y8</accession>
<keyword evidence="4" id="KW-1185">Reference proteome</keyword>
<feature type="region of interest" description="Disordered" evidence="1">
    <location>
        <begin position="88"/>
        <end position="111"/>
    </location>
</feature>
<gene>
    <name evidence="3" type="ORF">D3875_12305</name>
</gene>
<dbReference type="Proteomes" id="UP000286287">
    <property type="component" value="Unassembled WGS sequence"/>
</dbReference>
<dbReference type="SUPFAM" id="SSF109854">
    <property type="entry name" value="DinB/YfiT-like putative metalloenzymes"/>
    <property type="match status" value="1"/>
</dbReference>
<dbReference type="AlphaFoldDB" id="A0A418V7Y8"/>
<dbReference type="RefSeq" id="WP_119764133.1">
    <property type="nucleotide sequence ID" value="NZ_QYUJ01000014.1"/>
</dbReference>
<dbReference type="Pfam" id="PF12867">
    <property type="entry name" value="DinB_2"/>
    <property type="match status" value="1"/>
</dbReference>
<dbReference type="EMBL" id="QYUJ01000014">
    <property type="protein sequence ID" value="RJF72218.1"/>
    <property type="molecule type" value="Genomic_DNA"/>
</dbReference>
<organism evidence="3 4">
    <name type="scientific">Deinococcus cavernae</name>
    <dbReference type="NCBI Taxonomy" id="2320857"/>
    <lineage>
        <taxon>Bacteria</taxon>
        <taxon>Thermotogati</taxon>
        <taxon>Deinococcota</taxon>
        <taxon>Deinococci</taxon>
        <taxon>Deinococcales</taxon>
        <taxon>Deinococcaceae</taxon>
        <taxon>Deinococcus</taxon>
    </lineage>
</organism>
<dbReference type="InterPro" id="IPR034660">
    <property type="entry name" value="DinB/YfiT-like"/>
</dbReference>
<comment type="caution">
    <text evidence="3">The sequence shown here is derived from an EMBL/GenBank/DDBJ whole genome shotgun (WGS) entry which is preliminary data.</text>
</comment>
<reference evidence="3 4" key="1">
    <citation type="submission" date="2018-09" db="EMBL/GenBank/DDBJ databases">
        <authorList>
            <person name="Zhu H."/>
        </authorList>
    </citation>
    <scope>NUCLEOTIDE SEQUENCE [LARGE SCALE GENOMIC DNA]</scope>
    <source>
        <strain evidence="3 4">K2S05-167</strain>
    </source>
</reference>